<dbReference type="InterPro" id="IPR036388">
    <property type="entry name" value="WH-like_DNA-bd_sf"/>
</dbReference>
<evidence type="ECO:0008006" key="3">
    <source>
        <dbReference type="Google" id="ProtNLM"/>
    </source>
</evidence>
<dbReference type="EMBL" id="JAAAMG010000040">
    <property type="protein sequence ID" value="NDW07817.1"/>
    <property type="molecule type" value="Genomic_DNA"/>
</dbReference>
<dbReference type="Proteomes" id="UP000469011">
    <property type="component" value="Unassembled WGS sequence"/>
</dbReference>
<keyword evidence="2" id="KW-1185">Reference proteome</keyword>
<sequence>MPRAPKAGPLNDLALSRRTLLAGMGVASLYPATEAEASRQPTASDAPPETVLPASVSHESLEVCYFDMLHLLQRVHTRLLDVVADEFLRQGRTDLSAPEAVLLFTVAERGGPSCDPGMLGGLSNPEPKRAMLNDLGRRGFLRVATRHRPVHVALTEEGRQAADLVKACFARQASSIRPLSGVNAADLTAAHATLARLDRFWTDVVLYRL</sequence>
<organism evidence="1 2">
    <name type="scientific">Jiella pacifica</name>
    <dbReference type="NCBI Taxonomy" id="2696469"/>
    <lineage>
        <taxon>Bacteria</taxon>
        <taxon>Pseudomonadati</taxon>
        <taxon>Pseudomonadota</taxon>
        <taxon>Alphaproteobacteria</taxon>
        <taxon>Hyphomicrobiales</taxon>
        <taxon>Aurantimonadaceae</taxon>
        <taxon>Jiella</taxon>
    </lineage>
</organism>
<reference evidence="1 2" key="1">
    <citation type="submission" date="2020-01" db="EMBL/GenBank/DDBJ databases">
        <title>Jiella pacifica sp. nov.</title>
        <authorList>
            <person name="Xue Z."/>
            <person name="Zhu S."/>
            <person name="Chen J."/>
            <person name="Yang J."/>
        </authorList>
    </citation>
    <scope>NUCLEOTIDE SEQUENCE [LARGE SCALE GENOMIC DNA]</scope>
    <source>
        <strain evidence="1 2">40Bstr34</strain>
    </source>
</reference>
<dbReference type="AlphaFoldDB" id="A0A6N9T8Q2"/>
<accession>A0A6N9T8Q2</accession>
<name>A0A6N9T8Q2_9HYPH</name>
<gene>
    <name evidence="1" type="ORF">GTK09_25760</name>
</gene>
<dbReference type="Gene3D" id="1.10.10.10">
    <property type="entry name" value="Winged helix-like DNA-binding domain superfamily/Winged helix DNA-binding domain"/>
    <property type="match status" value="1"/>
</dbReference>
<evidence type="ECO:0000313" key="1">
    <source>
        <dbReference type="EMBL" id="NDW07817.1"/>
    </source>
</evidence>
<proteinExistence type="predicted"/>
<evidence type="ECO:0000313" key="2">
    <source>
        <dbReference type="Proteomes" id="UP000469011"/>
    </source>
</evidence>
<protein>
    <recommendedName>
        <fullName evidence="3">DNA-binding transcriptional regulator, MarR family</fullName>
    </recommendedName>
</protein>
<dbReference type="SUPFAM" id="SSF46785">
    <property type="entry name" value="Winged helix' DNA-binding domain"/>
    <property type="match status" value="1"/>
</dbReference>
<comment type="caution">
    <text evidence="1">The sequence shown here is derived from an EMBL/GenBank/DDBJ whole genome shotgun (WGS) entry which is preliminary data.</text>
</comment>
<dbReference type="InterPro" id="IPR036390">
    <property type="entry name" value="WH_DNA-bd_sf"/>
</dbReference>